<evidence type="ECO:0000256" key="5">
    <source>
        <dbReference type="ARBA" id="ARBA00023136"/>
    </source>
</evidence>
<protein>
    <submittedName>
        <fullName evidence="9">SusC/RagA family TonB-linked outer membrane protein</fullName>
    </submittedName>
</protein>
<evidence type="ECO:0000256" key="6">
    <source>
        <dbReference type="ARBA" id="ARBA00023237"/>
    </source>
</evidence>
<dbReference type="Pfam" id="PF13715">
    <property type="entry name" value="CarbopepD_reg_2"/>
    <property type="match status" value="1"/>
</dbReference>
<accession>A0A9E8NAX6</accession>
<dbReference type="NCBIfam" id="TIGR04057">
    <property type="entry name" value="SusC_RagA_signa"/>
    <property type="match status" value="1"/>
</dbReference>
<evidence type="ECO:0000256" key="3">
    <source>
        <dbReference type="ARBA" id="ARBA00022452"/>
    </source>
</evidence>
<comment type="subcellular location">
    <subcellularLocation>
        <location evidence="1 7">Cell outer membrane</location>
        <topology evidence="1 7">Multi-pass membrane protein</topology>
    </subcellularLocation>
</comment>
<evidence type="ECO:0000256" key="4">
    <source>
        <dbReference type="ARBA" id="ARBA00022692"/>
    </source>
</evidence>
<dbReference type="SUPFAM" id="SSF49464">
    <property type="entry name" value="Carboxypeptidase regulatory domain-like"/>
    <property type="match status" value="1"/>
</dbReference>
<evidence type="ECO:0000256" key="1">
    <source>
        <dbReference type="ARBA" id="ARBA00004571"/>
    </source>
</evidence>
<dbReference type="Proteomes" id="UP001164653">
    <property type="component" value="Chromosome"/>
</dbReference>
<dbReference type="InterPro" id="IPR037066">
    <property type="entry name" value="Plug_dom_sf"/>
</dbReference>
<keyword evidence="10" id="KW-1185">Reference proteome</keyword>
<keyword evidence="3 7" id="KW-1134">Transmembrane beta strand</keyword>
<feature type="domain" description="TonB-dependent receptor plug" evidence="8">
    <location>
        <begin position="116"/>
        <end position="223"/>
    </location>
</feature>
<dbReference type="Gene3D" id="2.40.170.20">
    <property type="entry name" value="TonB-dependent receptor, beta-barrel domain"/>
    <property type="match status" value="1"/>
</dbReference>
<keyword evidence="2 7" id="KW-0813">Transport</keyword>
<comment type="similarity">
    <text evidence="7">Belongs to the TonB-dependent receptor family.</text>
</comment>
<dbReference type="Pfam" id="PF07715">
    <property type="entry name" value="Plug"/>
    <property type="match status" value="1"/>
</dbReference>
<dbReference type="InterPro" id="IPR012910">
    <property type="entry name" value="Plug_dom"/>
</dbReference>
<dbReference type="EMBL" id="CP112998">
    <property type="protein sequence ID" value="WAC13264.1"/>
    <property type="molecule type" value="Genomic_DNA"/>
</dbReference>
<dbReference type="SUPFAM" id="SSF56935">
    <property type="entry name" value="Porins"/>
    <property type="match status" value="1"/>
</dbReference>
<evidence type="ECO:0000313" key="10">
    <source>
        <dbReference type="Proteomes" id="UP001164653"/>
    </source>
</evidence>
<reference evidence="9" key="1">
    <citation type="submission" date="2022-11" db="EMBL/GenBank/DDBJ databases">
        <title>Dyadobacter pollutisoli sp. nov., isolated from plastic dumped soil.</title>
        <authorList>
            <person name="Kim J.M."/>
            <person name="Kim K.R."/>
            <person name="Lee J.K."/>
            <person name="Hao L."/>
            <person name="Jeon C.O."/>
        </authorList>
    </citation>
    <scope>NUCLEOTIDE SEQUENCE</scope>
    <source>
        <strain evidence="9">U1</strain>
    </source>
</reference>
<organism evidence="9 10">
    <name type="scientific">Dyadobacter pollutisoli</name>
    <dbReference type="NCBI Taxonomy" id="2910158"/>
    <lineage>
        <taxon>Bacteria</taxon>
        <taxon>Pseudomonadati</taxon>
        <taxon>Bacteroidota</taxon>
        <taxon>Cytophagia</taxon>
        <taxon>Cytophagales</taxon>
        <taxon>Spirosomataceae</taxon>
        <taxon>Dyadobacter</taxon>
    </lineage>
</organism>
<dbReference type="GO" id="GO:0009279">
    <property type="term" value="C:cell outer membrane"/>
    <property type="evidence" value="ECO:0007669"/>
    <property type="project" value="UniProtKB-SubCell"/>
</dbReference>
<dbReference type="InterPro" id="IPR039426">
    <property type="entry name" value="TonB-dep_rcpt-like"/>
</dbReference>
<keyword evidence="5 7" id="KW-0472">Membrane</keyword>
<name>A0A9E8NAX6_9BACT</name>
<dbReference type="InterPro" id="IPR023996">
    <property type="entry name" value="TonB-dep_OMP_SusC/RagA"/>
</dbReference>
<dbReference type="NCBIfam" id="TIGR04056">
    <property type="entry name" value="OMP_RagA_SusC"/>
    <property type="match status" value="1"/>
</dbReference>
<evidence type="ECO:0000256" key="2">
    <source>
        <dbReference type="ARBA" id="ARBA00022448"/>
    </source>
</evidence>
<dbReference type="InterPro" id="IPR023997">
    <property type="entry name" value="TonB-dep_OMP_SusC/RagA_CS"/>
</dbReference>
<keyword evidence="6 7" id="KW-0998">Cell outer membrane</keyword>
<evidence type="ECO:0000259" key="8">
    <source>
        <dbReference type="Pfam" id="PF07715"/>
    </source>
</evidence>
<dbReference type="InterPro" id="IPR036942">
    <property type="entry name" value="Beta-barrel_TonB_sf"/>
</dbReference>
<keyword evidence="4 7" id="KW-0812">Transmembrane</keyword>
<dbReference type="RefSeq" id="WP_244819623.1">
    <property type="nucleotide sequence ID" value="NZ_CP112998.1"/>
</dbReference>
<dbReference type="KEGG" id="dpf:ON006_04725"/>
<sequence>MKNILYLLFFCALPLTGLSQILIEGRILAADTKTPLAGASVVHKASLQGVSADSAGRFRIRIPASDEPEIIVSFIGYRKKQVPVKGLGWVSVELEADPSQLGEVVISSGYQDISPERAPGSFAHVGNELLSRQVSSDIIGRLADNVAGLVFNRSGMVRPGAQSAISIRGNNTIFGREDPLVVLDNFPYIGDISLINPNDVESITVLKDAAAASIWGAQSSNGVIVITTKKGKFNKPVQVSFNSNVTVGQKPDLSYFPAIATADYIDMEKALFERGYYKTFEDSEEKTALTPVVELLIAQRDGKISQSQLQTQIDGLKNQDLREDVGKYLYRNQLNQQYAINVRGGGITNKYFISAGYDRNMAAAVGNASSRTTVNASNTLSLLGQKLDVTTAIYYAASKNELNALSMQNLNIANGKPLPPYVRLVDQGAKPVFIPHSYRGSFIEDAQQAGLLDWRYNPLQEIQIGDHTASMADYRLNLNATYAVLPALSVQMLYQYNKIDNQQRNRKSIDSWYTRDLINRFTSVGQDGSLQRAVPIGDILDMQQLATTSHSLRAQLNYHQDWQKSGSLTALAGAEVRGLNTEGTGRGYYGFDNEMATSVAVDYLSYFSSYVNPASTLNQIPNYDGITSLTDRYISYYGNAAYTYGGLYTLSASARLDQSNLFGVKANQKGVPLYSAGLSWKLSSEPFYKLRWMPYLNLRATFGYNGNIDKTLSAYTTAMFSAAAAPYGLPYARVVNPPNPQLRWERTKMINLGADLKTKNNRLSASLEYYFKKGIDLIGEAPFAPQTGITTFKGNTANTKGHGFDITITSENVRGALGWQTTLLASYAADQVSKYLIKPVSSAAYLSADVMVPTEGRPLYAMYSYQWAGLDAASGDPQGYLNGEISKDYSALRTSTGIDELIYHGSLRPRLFGALRNTFSFRGLSLSANISYRLGYYIRAPSVSYGSLLQGNGGHSDYYRRWQQPGDELTTHVPSMPPVSSSARDEFYTHSSVLVHRGDHVRLQDINLSYTLSKSHARWMPFQTVQIYLFASNLGIIYKRAKSNLDPDYLSSPPPSKSLAAGLKIDF</sequence>
<dbReference type="Gene3D" id="2.170.130.10">
    <property type="entry name" value="TonB-dependent receptor, plug domain"/>
    <property type="match status" value="1"/>
</dbReference>
<dbReference type="InterPro" id="IPR008969">
    <property type="entry name" value="CarboxyPept-like_regulatory"/>
</dbReference>
<dbReference type="PROSITE" id="PS52016">
    <property type="entry name" value="TONB_DEPENDENT_REC_3"/>
    <property type="match status" value="1"/>
</dbReference>
<proteinExistence type="inferred from homology"/>
<evidence type="ECO:0000256" key="7">
    <source>
        <dbReference type="PROSITE-ProRule" id="PRU01360"/>
    </source>
</evidence>
<dbReference type="AlphaFoldDB" id="A0A9E8NAX6"/>
<gene>
    <name evidence="9" type="ORF">ON006_04725</name>
</gene>
<evidence type="ECO:0000313" key="9">
    <source>
        <dbReference type="EMBL" id="WAC13264.1"/>
    </source>
</evidence>